<reference evidence="1 2" key="1">
    <citation type="journal article" date="2019" name="Int. J. Syst. Evol. Microbiol.">
        <title>The Global Catalogue of Microorganisms (GCM) 10K type strain sequencing project: providing services to taxonomists for standard genome sequencing and annotation.</title>
        <authorList>
            <consortium name="The Broad Institute Genomics Platform"/>
            <consortium name="The Broad Institute Genome Sequencing Center for Infectious Disease"/>
            <person name="Wu L."/>
            <person name="Ma J."/>
        </authorList>
    </citation>
    <scope>NUCLEOTIDE SEQUENCE [LARGE SCALE GENOMIC DNA]</scope>
    <source>
        <strain evidence="1 2">CGMCC 1.10390</strain>
    </source>
</reference>
<dbReference type="EMBL" id="JBHUDO010000002">
    <property type="protein sequence ID" value="MFD1645566.1"/>
    <property type="molecule type" value="Genomic_DNA"/>
</dbReference>
<gene>
    <name evidence="1" type="ORF">ACFSBL_07715</name>
</gene>
<dbReference type="Proteomes" id="UP001597034">
    <property type="component" value="Unassembled WGS sequence"/>
</dbReference>
<protein>
    <submittedName>
        <fullName evidence="1">Transcriptional regulator</fullName>
    </submittedName>
</protein>
<comment type="caution">
    <text evidence="1">The sequence shown here is derived from an EMBL/GenBank/DDBJ whole genome shotgun (WGS) entry which is preliminary data.</text>
</comment>
<evidence type="ECO:0000313" key="2">
    <source>
        <dbReference type="Proteomes" id="UP001597034"/>
    </source>
</evidence>
<name>A0ABD6DHQ7_9EURY</name>
<organism evidence="1 2">
    <name type="scientific">Haloarchaeobius litoreus</name>
    <dbReference type="NCBI Taxonomy" id="755306"/>
    <lineage>
        <taxon>Archaea</taxon>
        <taxon>Methanobacteriati</taxon>
        <taxon>Methanobacteriota</taxon>
        <taxon>Stenosarchaea group</taxon>
        <taxon>Halobacteria</taxon>
        <taxon>Halobacteriales</taxon>
        <taxon>Halorubellaceae</taxon>
        <taxon>Haloarchaeobius</taxon>
    </lineage>
</organism>
<dbReference type="AlphaFoldDB" id="A0ABD6DHQ7"/>
<keyword evidence="2" id="KW-1185">Reference proteome</keyword>
<accession>A0ABD6DHQ7</accession>
<sequence>MSNQKAALQQLARDFAAVIPGVDQEAEHDRWDPGIGPFEEEKQLEMILDELAEGPRPGHIETEEQYPDSRKRCDLVITGDGFRMPIEAKLLRFRRDNGNIDPNMYKSVFSPFPERSSSSLLTDSRKLYESGFGLPAGLLGLYYEKDREEYDQLTADRIAEKFQQDVSFWYDIGIETVTIERFEGLRHQHFGHGAVIGWILRDE</sequence>
<proteinExistence type="predicted"/>
<dbReference type="RefSeq" id="WP_256398918.1">
    <property type="nucleotide sequence ID" value="NZ_JANHJR010000001.1"/>
</dbReference>
<evidence type="ECO:0000313" key="1">
    <source>
        <dbReference type="EMBL" id="MFD1645566.1"/>
    </source>
</evidence>